<feature type="domain" description="Potassium channel tetramerisation-type BTB" evidence="1">
    <location>
        <begin position="36"/>
        <end position="94"/>
    </location>
</feature>
<dbReference type="SUPFAM" id="SSF54695">
    <property type="entry name" value="POZ domain"/>
    <property type="match status" value="1"/>
</dbReference>
<dbReference type="InterPro" id="IPR003131">
    <property type="entry name" value="T1-type_BTB"/>
</dbReference>
<accession>A0A9N8V7A6</accession>
<sequence>MESSNNNLADERIILNVGGVKPVVVHVLKGTLCRRQYETYRSTLTAYPNTLLGIMFQKRNNELLRPTNGNEFFFDRDGQIFRYIMQFYRTGEFLWPEQSTRPKYELQLPHPFKHQQEVQLKHTIEISNYELKRELDYFQIPEQYTQRSHDPPPFPFAKAAAFRVDEFIAALKDAIYEMIINFRTKVGITFNSDKTTPVVNPKIDAVANIVIPFAFTGYHILHMFHRQIEEHLKLLYPDLVVRIDKFNGDTPRAHVNVYITLNNNLEPSIILENSCLIKPSSPPDNTTNQRKIQEDKA</sequence>
<dbReference type="AlphaFoldDB" id="A0A9N8V7A6"/>
<evidence type="ECO:0000313" key="2">
    <source>
        <dbReference type="EMBL" id="CAG8439270.1"/>
    </source>
</evidence>
<protein>
    <submittedName>
        <fullName evidence="2">11439_t:CDS:1</fullName>
    </submittedName>
</protein>
<dbReference type="EMBL" id="CAJVPL010000055">
    <property type="protein sequence ID" value="CAG8439270.1"/>
    <property type="molecule type" value="Genomic_DNA"/>
</dbReference>
<evidence type="ECO:0000259" key="1">
    <source>
        <dbReference type="Pfam" id="PF02214"/>
    </source>
</evidence>
<dbReference type="GO" id="GO:0051260">
    <property type="term" value="P:protein homooligomerization"/>
    <property type="evidence" value="ECO:0007669"/>
    <property type="project" value="InterPro"/>
</dbReference>
<keyword evidence="3" id="KW-1185">Reference proteome</keyword>
<dbReference type="Proteomes" id="UP000789831">
    <property type="component" value="Unassembled WGS sequence"/>
</dbReference>
<dbReference type="Pfam" id="PF02214">
    <property type="entry name" value="BTB_2"/>
    <property type="match status" value="1"/>
</dbReference>
<dbReference type="PANTHER" id="PTHR14499">
    <property type="entry name" value="POTASSIUM CHANNEL TETRAMERIZATION DOMAIN-CONTAINING"/>
    <property type="match status" value="1"/>
</dbReference>
<evidence type="ECO:0000313" key="3">
    <source>
        <dbReference type="Proteomes" id="UP000789831"/>
    </source>
</evidence>
<dbReference type="PANTHER" id="PTHR14499:SF136">
    <property type="entry name" value="GH08630P"/>
    <property type="match status" value="1"/>
</dbReference>
<organism evidence="2 3">
    <name type="scientific">Ambispora gerdemannii</name>
    <dbReference type="NCBI Taxonomy" id="144530"/>
    <lineage>
        <taxon>Eukaryota</taxon>
        <taxon>Fungi</taxon>
        <taxon>Fungi incertae sedis</taxon>
        <taxon>Mucoromycota</taxon>
        <taxon>Glomeromycotina</taxon>
        <taxon>Glomeromycetes</taxon>
        <taxon>Archaeosporales</taxon>
        <taxon>Ambisporaceae</taxon>
        <taxon>Ambispora</taxon>
    </lineage>
</organism>
<dbReference type="InterPro" id="IPR011333">
    <property type="entry name" value="SKP1/BTB/POZ_sf"/>
</dbReference>
<name>A0A9N8V7A6_9GLOM</name>
<comment type="caution">
    <text evidence="2">The sequence shown here is derived from an EMBL/GenBank/DDBJ whole genome shotgun (WGS) entry which is preliminary data.</text>
</comment>
<dbReference type="OrthoDB" id="10025005at2759"/>
<dbReference type="Gene3D" id="3.30.710.10">
    <property type="entry name" value="Potassium Channel Kv1.1, Chain A"/>
    <property type="match status" value="1"/>
</dbReference>
<gene>
    <name evidence="2" type="ORF">AGERDE_LOCUS928</name>
</gene>
<reference evidence="2" key="1">
    <citation type="submission" date="2021-06" db="EMBL/GenBank/DDBJ databases">
        <authorList>
            <person name="Kallberg Y."/>
            <person name="Tangrot J."/>
            <person name="Rosling A."/>
        </authorList>
    </citation>
    <scope>NUCLEOTIDE SEQUENCE</scope>
    <source>
        <strain evidence="2">MT106</strain>
    </source>
</reference>
<proteinExistence type="predicted"/>